<dbReference type="GO" id="GO:0032299">
    <property type="term" value="C:ribonuclease H2 complex"/>
    <property type="evidence" value="ECO:0007669"/>
    <property type="project" value="TreeGrafter"/>
</dbReference>
<evidence type="ECO:0000313" key="15">
    <source>
        <dbReference type="Proteomes" id="UP000000863"/>
    </source>
</evidence>
<dbReference type="InterPro" id="IPR024567">
    <property type="entry name" value="RNase_HII/HIII_dom"/>
</dbReference>
<dbReference type="PROSITE" id="PS51975">
    <property type="entry name" value="RNASE_H_2"/>
    <property type="match status" value="1"/>
</dbReference>
<reference evidence="14 15" key="1">
    <citation type="journal article" date="2005" name="Science">
        <title>Complete genome sequence and lytic phase transcription profile of a Coccolithovirus.</title>
        <authorList>
            <person name="Wilson W.H."/>
            <person name="Schroeder D.C."/>
            <person name="Allen M.J."/>
            <person name="Holden M.T.G."/>
            <person name="Parkhill J."/>
            <person name="Barrell B.G."/>
            <person name="Churcher C."/>
            <person name="Hamlin N."/>
            <person name="Mungall K."/>
            <person name="Norbertczak H."/>
            <person name="Quail M.A."/>
            <person name="Price C."/>
            <person name="Rabbinowitsch E."/>
            <person name="Walker D."/>
            <person name="Craigon M."/>
            <person name="Roy D."/>
            <person name="Ghazal P."/>
        </authorList>
    </citation>
    <scope>NUCLEOTIDE SEQUENCE [LARGE SCALE GENOMIC DNA]</scope>
    <source>
        <strain evidence="15">Isolate United Kingdom/English Channel/1999</strain>
    </source>
</reference>
<dbReference type="GO" id="GO:0006298">
    <property type="term" value="P:mismatch repair"/>
    <property type="evidence" value="ECO:0007669"/>
    <property type="project" value="TreeGrafter"/>
</dbReference>
<feature type="domain" description="RNase H type-2" evidence="13">
    <location>
        <begin position="20"/>
        <end position="209"/>
    </location>
</feature>
<dbReference type="EC" id="3.1.26.4" evidence="5"/>
<evidence type="ECO:0000256" key="9">
    <source>
        <dbReference type="ARBA" id="ARBA00022723"/>
    </source>
</evidence>
<name>Q4A278_EHV8U</name>
<dbReference type="GO" id="GO:0003723">
    <property type="term" value="F:RNA binding"/>
    <property type="evidence" value="ECO:0007669"/>
    <property type="project" value="InterPro"/>
</dbReference>
<keyword evidence="9" id="KW-0479">Metal-binding</keyword>
<comment type="catalytic activity">
    <reaction evidence="1">
        <text>Endonucleolytic cleavage to 5'-phosphomonoester.</text>
        <dbReference type="EC" id="3.1.26.4"/>
    </reaction>
</comment>
<dbReference type="CDD" id="cd07182">
    <property type="entry name" value="RNase_HII_bacteria_HII_like"/>
    <property type="match status" value="1"/>
</dbReference>
<dbReference type="InterPro" id="IPR012337">
    <property type="entry name" value="RNaseH-like_sf"/>
</dbReference>
<organismHost>
    <name type="scientific">Emiliania huxleyi</name>
    <name type="common">Coccolithophore</name>
    <name type="synonym">Pontosphaera huxleyi</name>
    <dbReference type="NCBI Taxonomy" id="2903"/>
</organismHost>
<evidence type="ECO:0000256" key="5">
    <source>
        <dbReference type="ARBA" id="ARBA00012180"/>
    </source>
</evidence>
<dbReference type="PANTHER" id="PTHR10954:SF23">
    <property type="entry name" value="RIBONUCLEASE"/>
    <property type="match status" value="1"/>
</dbReference>
<evidence type="ECO:0000256" key="11">
    <source>
        <dbReference type="ARBA" id="ARBA00022801"/>
    </source>
</evidence>
<protein>
    <recommendedName>
        <fullName evidence="6">Ribonuclease HII</fullName>
        <ecNumber evidence="5">3.1.26.4</ecNumber>
    </recommendedName>
</protein>
<evidence type="ECO:0000256" key="12">
    <source>
        <dbReference type="ARBA" id="ARBA00023211"/>
    </source>
</evidence>
<dbReference type="Proteomes" id="UP000000863">
    <property type="component" value="Segment"/>
</dbReference>
<sequence length="209" mass="23194">MNRDEELLTICNTFGSFGDNIVVGVDEAGRGCLAGPVVAGACFVPENEPIHPLIKDSKKMTEKQRMEAFEYLTLNSNIKCYASFIEPYEIDDINILNATMKAMGNVINESGANLALVDGDKTPKMFVDTSEIQTFIKGDSRMYSISCASVIAKVSRDLYMEELSKTYPEYGFANHMGYGTQAHMAAIEKNGPIPFVHRYSYAPIKKFTQ</sequence>
<organism evidence="14 15">
    <name type="scientific">Emiliania huxleyi virus 86 (isolate United Kingdom/English Channel/1999)</name>
    <name type="common">EhV-86</name>
    <dbReference type="NCBI Taxonomy" id="654925"/>
    <lineage>
        <taxon>Viruses</taxon>
        <taxon>Varidnaviria</taxon>
        <taxon>Bamfordvirae</taxon>
        <taxon>Nucleocytoviricota</taxon>
        <taxon>Megaviricetes</taxon>
        <taxon>Algavirales</taxon>
        <taxon>Phycodnaviridae</taxon>
        <taxon>Coccolithovirus</taxon>
        <taxon>Coccolithovirus huxleyi</taxon>
        <taxon>Emiliania huxleyi virus 86</taxon>
    </lineage>
</organism>
<dbReference type="PANTHER" id="PTHR10954">
    <property type="entry name" value="RIBONUCLEASE H2 SUBUNIT A"/>
    <property type="match status" value="1"/>
</dbReference>
<dbReference type="InterPro" id="IPR001352">
    <property type="entry name" value="RNase_HII/HIII"/>
</dbReference>
<keyword evidence="10" id="KW-0255">Endonuclease</keyword>
<evidence type="ECO:0000256" key="4">
    <source>
        <dbReference type="ARBA" id="ARBA00007383"/>
    </source>
</evidence>
<keyword evidence="12" id="KW-0464">Manganese</keyword>
<evidence type="ECO:0000256" key="6">
    <source>
        <dbReference type="ARBA" id="ARBA00019179"/>
    </source>
</evidence>
<evidence type="ECO:0000256" key="3">
    <source>
        <dbReference type="ARBA" id="ARBA00004496"/>
    </source>
</evidence>
<keyword evidence="7" id="KW-0963">Cytoplasm</keyword>
<comment type="similarity">
    <text evidence="4">Belongs to the RNase HII family.</text>
</comment>
<dbReference type="NCBIfam" id="NF000595">
    <property type="entry name" value="PRK00015.1-3"/>
    <property type="match status" value="1"/>
</dbReference>
<evidence type="ECO:0000256" key="1">
    <source>
        <dbReference type="ARBA" id="ARBA00000077"/>
    </source>
</evidence>
<dbReference type="GeneID" id="3654735"/>
<dbReference type="GO" id="GO:0004523">
    <property type="term" value="F:RNA-DNA hybrid ribonuclease activity"/>
    <property type="evidence" value="ECO:0007669"/>
    <property type="project" value="UniProtKB-EC"/>
</dbReference>
<dbReference type="GO" id="GO:0043137">
    <property type="term" value="P:DNA replication, removal of RNA primer"/>
    <property type="evidence" value="ECO:0007669"/>
    <property type="project" value="TreeGrafter"/>
</dbReference>
<dbReference type="Gene3D" id="3.30.420.10">
    <property type="entry name" value="Ribonuclease H-like superfamily/Ribonuclease H"/>
    <property type="match status" value="1"/>
</dbReference>
<comment type="subcellular location">
    <subcellularLocation>
        <location evidence="3">Cytoplasm</location>
    </subcellularLocation>
</comment>
<evidence type="ECO:0000259" key="13">
    <source>
        <dbReference type="PROSITE" id="PS51975"/>
    </source>
</evidence>
<keyword evidence="15" id="KW-1185">Reference proteome</keyword>
<dbReference type="RefSeq" id="YP_294159.1">
    <property type="nucleotide sequence ID" value="NC_007346.1"/>
</dbReference>
<evidence type="ECO:0000256" key="7">
    <source>
        <dbReference type="ARBA" id="ARBA00022490"/>
    </source>
</evidence>
<accession>Q4A278</accession>
<keyword evidence="8" id="KW-0540">Nuclease</keyword>
<dbReference type="KEGG" id="vg:3654735"/>
<dbReference type="EMBL" id="AJ890364">
    <property type="protein sequence ID" value="CAI65828.1"/>
    <property type="molecule type" value="Genomic_DNA"/>
</dbReference>
<dbReference type="Pfam" id="PF01351">
    <property type="entry name" value="RNase_HII"/>
    <property type="match status" value="1"/>
</dbReference>
<evidence type="ECO:0000256" key="2">
    <source>
        <dbReference type="ARBA" id="ARBA00004065"/>
    </source>
</evidence>
<gene>
    <name evidence="14" type="ORF">EhV401</name>
</gene>
<dbReference type="InterPro" id="IPR036397">
    <property type="entry name" value="RNaseH_sf"/>
</dbReference>
<proteinExistence type="inferred from homology"/>
<evidence type="ECO:0000256" key="10">
    <source>
        <dbReference type="ARBA" id="ARBA00022759"/>
    </source>
</evidence>
<dbReference type="SUPFAM" id="SSF53098">
    <property type="entry name" value="Ribonuclease H-like"/>
    <property type="match status" value="1"/>
</dbReference>
<dbReference type="GO" id="GO:0046872">
    <property type="term" value="F:metal ion binding"/>
    <property type="evidence" value="ECO:0007669"/>
    <property type="project" value="UniProtKB-KW"/>
</dbReference>
<evidence type="ECO:0000313" key="14">
    <source>
        <dbReference type="EMBL" id="CAI65828.1"/>
    </source>
</evidence>
<evidence type="ECO:0000256" key="8">
    <source>
        <dbReference type="ARBA" id="ARBA00022722"/>
    </source>
</evidence>
<comment type="function">
    <text evidence="2">Endonuclease that specifically degrades the RNA of RNA-DNA hybrids.</text>
</comment>
<keyword evidence="11" id="KW-0378">Hydrolase</keyword>
<dbReference type="InterPro" id="IPR022898">
    <property type="entry name" value="RNase_HII"/>
</dbReference>